<name>X1R520_9ZZZZ</name>
<comment type="caution">
    <text evidence="1">The sequence shown here is derived from an EMBL/GenBank/DDBJ whole genome shotgun (WGS) entry which is preliminary data.</text>
</comment>
<feature type="non-terminal residue" evidence="1">
    <location>
        <position position="1"/>
    </location>
</feature>
<organism evidence="1">
    <name type="scientific">marine sediment metagenome</name>
    <dbReference type="NCBI Taxonomy" id="412755"/>
    <lineage>
        <taxon>unclassified sequences</taxon>
        <taxon>metagenomes</taxon>
        <taxon>ecological metagenomes</taxon>
    </lineage>
</organism>
<proteinExistence type="predicted"/>
<sequence length="70" mass="8450">AFKGDELVMRMKEWVTVEVKKVVEIINRYGYLKVLDERDLAVDVETEEDYEKLNKELEKEFKDQLNLERV</sequence>
<dbReference type="AlphaFoldDB" id="X1R520"/>
<reference evidence="1" key="1">
    <citation type="journal article" date="2014" name="Front. Microbiol.">
        <title>High frequency of phylogenetically diverse reductive dehalogenase-homologous genes in deep subseafloor sedimentary metagenomes.</title>
        <authorList>
            <person name="Kawai M."/>
            <person name="Futagami T."/>
            <person name="Toyoda A."/>
            <person name="Takaki Y."/>
            <person name="Nishi S."/>
            <person name="Hori S."/>
            <person name="Arai W."/>
            <person name="Tsubouchi T."/>
            <person name="Morono Y."/>
            <person name="Uchiyama I."/>
            <person name="Ito T."/>
            <person name="Fujiyama A."/>
            <person name="Inagaki F."/>
            <person name="Takami H."/>
        </authorList>
    </citation>
    <scope>NUCLEOTIDE SEQUENCE</scope>
    <source>
        <strain evidence="1">Expedition CK06-06</strain>
    </source>
</reference>
<gene>
    <name evidence="1" type="ORF">S12H4_18384</name>
</gene>
<dbReference type="EMBL" id="BARW01009072">
    <property type="protein sequence ID" value="GAI75842.1"/>
    <property type="molecule type" value="Genomic_DNA"/>
</dbReference>
<evidence type="ECO:0000313" key="1">
    <source>
        <dbReference type="EMBL" id="GAI75842.1"/>
    </source>
</evidence>
<protein>
    <submittedName>
        <fullName evidence="1">Uncharacterized protein</fullName>
    </submittedName>
</protein>
<accession>X1R520</accession>